<dbReference type="Gene3D" id="3.40.1260.10">
    <property type="entry name" value="DsrEFH-like"/>
    <property type="match status" value="1"/>
</dbReference>
<comment type="caution">
    <text evidence="1">The sequence shown here is derived from an EMBL/GenBank/DDBJ whole genome shotgun (WGS) entry which is preliminary data.</text>
</comment>
<reference evidence="1" key="1">
    <citation type="submission" date="2013-08" db="EMBL/GenBank/DDBJ databases">
        <authorList>
            <person name="Mendez C."/>
            <person name="Richter M."/>
            <person name="Ferrer M."/>
            <person name="Sanchez J."/>
        </authorList>
    </citation>
    <scope>NUCLEOTIDE SEQUENCE</scope>
</reference>
<protein>
    <submittedName>
        <fullName evidence="1">DsrE family protein</fullName>
    </submittedName>
</protein>
<dbReference type="AlphaFoldDB" id="T1BHS6"/>
<reference evidence="1" key="2">
    <citation type="journal article" date="2014" name="ISME J.">
        <title>Microbial stratification in low pH oxic and suboxic macroscopic growths along an acid mine drainage.</title>
        <authorList>
            <person name="Mendez-Garcia C."/>
            <person name="Mesa V."/>
            <person name="Sprenger R.R."/>
            <person name="Richter M."/>
            <person name="Diez M.S."/>
            <person name="Solano J."/>
            <person name="Bargiela R."/>
            <person name="Golyshina O.V."/>
            <person name="Manteca A."/>
            <person name="Ramos J.L."/>
            <person name="Gallego J.R."/>
            <person name="Llorente I."/>
            <person name="Martins Dos Santos V.A."/>
            <person name="Jensen O.N."/>
            <person name="Pelaez A.I."/>
            <person name="Sanchez J."/>
            <person name="Ferrer M."/>
        </authorList>
    </citation>
    <scope>NUCLEOTIDE SEQUENCE</scope>
</reference>
<name>T1BHS6_9ZZZZ</name>
<proteinExistence type="predicted"/>
<dbReference type="SUPFAM" id="SSF75169">
    <property type="entry name" value="DsrEFH-like"/>
    <property type="match status" value="1"/>
</dbReference>
<sequence length="72" mass="7670">KGRAETVPLKKGGNLKMFIDMALENGVKLMACAESCRDLCEIREGDLIDGVRLVGSATLADLALEADSVISF</sequence>
<accession>T1BHS6</accession>
<organism evidence="1">
    <name type="scientific">mine drainage metagenome</name>
    <dbReference type="NCBI Taxonomy" id="410659"/>
    <lineage>
        <taxon>unclassified sequences</taxon>
        <taxon>metagenomes</taxon>
        <taxon>ecological metagenomes</taxon>
    </lineage>
</organism>
<dbReference type="Pfam" id="PF13686">
    <property type="entry name" value="DrsE_2"/>
    <property type="match status" value="1"/>
</dbReference>
<gene>
    <name evidence="1" type="ORF">B1B_03710</name>
</gene>
<dbReference type="EMBL" id="AUZY01002298">
    <property type="protein sequence ID" value="EQD72516.1"/>
    <property type="molecule type" value="Genomic_DNA"/>
</dbReference>
<feature type="non-terminal residue" evidence="1">
    <location>
        <position position="1"/>
    </location>
</feature>
<dbReference type="InterPro" id="IPR032836">
    <property type="entry name" value="DsrE2-like"/>
</dbReference>
<evidence type="ECO:0000313" key="1">
    <source>
        <dbReference type="EMBL" id="EQD72516.1"/>
    </source>
</evidence>
<dbReference type="InterPro" id="IPR027396">
    <property type="entry name" value="DsrEFH-like"/>
</dbReference>